<accession>A0ABR0WQ69</accession>
<keyword evidence="2" id="KW-1185">Reference proteome</keyword>
<evidence type="ECO:0000313" key="2">
    <source>
        <dbReference type="Proteomes" id="UP001318860"/>
    </source>
</evidence>
<evidence type="ECO:0000313" key="1">
    <source>
        <dbReference type="EMBL" id="KAK6149066.1"/>
    </source>
</evidence>
<protein>
    <submittedName>
        <fullName evidence="1">Uncharacterized protein</fullName>
    </submittedName>
</protein>
<sequence>MDSFRNLGALVGFRFYRNEIAIASFATPERWNSTNSWRISAEMRCCSWGKSTLSYRLGSGTIDCRWRTWQRWLEKERSALLAADGGARGGERKFVAKLSAIIEE</sequence>
<dbReference type="Proteomes" id="UP001318860">
    <property type="component" value="Unassembled WGS sequence"/>
</dbReference>
<dbReference type="EMBL" id="JABTTQ020000009">
    <property type="protein sequence ID" value="KAK6149066.1"/>
    <property type="molecule type" value="Genomic_DNA"/>
</dbReference>
<reference evidence="1 2" key="1">
    <citation type="journal article" date="2021" name="Comput. Struct. Biotechnol. J.">
        <title>De novo genome assembly of the potent medicinal plant Rehmannia glutinosa using nanopore technology.</title>
        <authorList>
            <person name="Ma L."/>
            <person name="Dong C."/>
            <person name="Song C."/>
            <person name="Wang X."/>
            <person name="Zheng X."/>
            <person name="Niu Y."/>
            <person name="Chen S."/>
            <person name="Feng W."/>
        </authorList>
    </citation>
    <scope>NUCLEOTIDE SEQUENCE [LARGE SCALE GENOMIC DNA]</scope>
    <source>
        <strain evidence="1">DH-2019</strain>
    </source>
</reference>
<gene>
    <name evidence="1" type="ORF">DH2020_016591</name>
</gene>
<comment type="caution">
    <text evidence="1">The sequence shown here is derived from an EMBL/GenBank/DDBJ whole genome shotgun (WGS) entry which is preliminary data.</text>
</comment>
<proteinExistence type="predicted"/>
<name>A0ABR0WQ69_REHGL</name>
<organism evidence="1 2">
    <name type="scientific">Rehmannia glutinosa</name>
    <name type="common">Chinese foxglove</name>
    <dbReference type="NCBI Taxonomy" id="99300"/>
    <lineage>
        <taxon>Eukaryota</taxon>
        <taxon>Viridiplantae</taxon>
        <taxon>Streptophyta</taxon>
        <taxon>Embryophyta</taxon>
        <taxon>Tracheophyta</taxon>
        <taxon>Spermatophyta</taxon>
        <taxon>Magnoliopsida</taxon>
        <taxon>eudicotyledons</taxon>
        <taxon>Gunneridae</taxon>
        <taxon>Pentapetalae</taxon>
        <taxon>asterids</taxon>
        <taxon>lamiids</taxon>
        <taxon>Lamiales</taxon>
        <taxon>Orobanchaceae</taxon>
        <taxon>Rehmannieae</taxon>
        <taxon>Rehmannia</taxon>
    </lineage>
</organism>